<dbReference type="EMBL" id="JAIQCV010000007">
    <property type="protein sequence ID" value="KAH1083528.1"/>
    <property type="molecule type" value="Genomic_DNA"/>
</dbReference>
<evidence type="ECO:0000313" key="2">
    <source>
        <dbReference type="EMBL" id="KAH1083528.1"/>
    </source>
</evidence>
<name>A0A9D4A315_9ROSI</name>
<dbReference type="Proteomes" id="UP000828251">
    <property type="component" value="Unassembled WGS sequence"/>
</dbReference>
<gene>
    <name evidence="2" type="ORF">J1N35_023289</name>
</gene>
<feature type="region of interest" description="Disordered" evidence="1">
    <location>
        <begin position="75"/>
        <end position="100"/>
    </location>
</feature>
<evidence type="ECO:0000313" key="3">
    <source>
        <dbReference type="Proteomes" id="UP000828251"/>
    </source>
</evidence>
<keyword evidence="3" id="KW-1185">Reference proteome</keyword>
<dbReference type="AlphaFoldDB" id="A0A9D4A315"/>
<organism evidence="2 3">
    <name type="scientific">Gossypium stocksii</name>
    <dbReference type="NCBI Taxonomy" id="47602"/>
    <lineage>
        <taxon>Eukaryota</taxon>
        <taxon>Viridiplantae</taxon>
        <taxon>Streptophyta</taxon>
        <taxon>Embryophyta</taxon>
        <taxon>Tracheophyta</taxon>
        <taxon>Spermatophyta</taxon>
        <taxon>Magnoliopsida</taxon>
        <taxon>eudicotyledons</taxon>
        <taxon>Gunneridae</taxon>
        <taxon>Pentapetalae</taxon>
        <taxon>rosids</taxon>
        <taxon>malvids</taxon>
        <taxon>Malvales</taxon>
        <taxon>Malvaceae</taxon>
        <taxon>Malvoideae</taxon>
        <taxon>Gossypium</taxon>
    </lineage>
</organism>
<comment type="caution">
    <text evidence="2">The sequence shown here is derived from an EMBL/GenBank/DDBJ whole genome shotgun (WGS) entry which is preliminary data.</text>
</comment>
<reference evidence="2 3" key="1">
    <citation type="journal article" date="2021" name="Plant Biotechnol. J.">
        <title>Multi-omics assisted identification of the key and species-specific regulatory components of drought-tolerant mechanisms in Gossypium stocksii.</title>
        <authorList>
            <person name="Yu D."/>
            <person name="Ke L."/>
            <person name="Zhang D."/>
            <person name="Wu Y."/>
            <person name="Sun Y."/>
            <person name="Mei J."/>
            <person name="Sun J."/>
            <person name="Sun Y."/>
        </authorList>
    </citation>
    <scope>NUCLEOTIDE SEQUENCE [LARGE SCALE GENOMIC DNA]</scope>
    <source>
        <strain evidence="3">cv. E1</strain>
        <tissue evidence="2">Leaf</tissue>
    </source>
</reference>
<evidence type="ECO:0000256" key="1">
    <source>
        <dbReference type="SAM" id="MobiDB-lite"/>
    </source>
</evidence>
<accession>A0A9D4A315</accession>
<sequence>MRVKFANPYSQIPNQFLFSRTATTSTCLAPLSVDSRVYSGGQSVSRFLCRRHPSPLRRPTCSSIKTLIVISVKAGEDSSGENVDISKGEGHPGGDFSFLG</sequence>
<protein>
    <submittedName>
        <fullName evidence="2">Uncharacterized protein</fullName>
    </submittedName>
</protein>
<proteinExistence type="predicted"/>